<protein>
    <submittedName>
        <fullName evidence="5">WGS project CBMI000000000 data, contig CS3069_c001759</fullName>
    </submittedName>
</protein>
<evidence type="ECO:0000256" key="2">
    <source>
        <dbReference type="ARBA" id="ARBA00023242"/>
    </source>
</evidence>
<dbReference type="SUPFAM" id="SSF57701">
    <property type="entry name" value="Zn2/Cys6 DNA-binding domain"/>
    <property type="match status" value="1"/>
</dbReference>
<accession>A0A090MBY5</accession>
<proteinExistence type="predicted"/>
<dbReference type="InterPro" id="IPR036864">
    <property type="entry name" value="Zn2-C6_fun-type_DNA-bd_sf"/>
</dbReference>
<gene>
    <name evidence="5" type="ORF">BN850_0067270</name>
</gene>
<dbReference type="EMBL" id="HG318830">
    <property type="protein sequence ID" value="CEG05807.1"/>
    <property type="molecule type" value="Genomic_DNA"/>
</dbReference>
<feature type="compositionally biased region" description="Basic and acidic residues" evidence="3">
    <location>
        <begin position="9"/>
        <end position="20"/>
    </location>
</feature>
<comment type="subcellular location">
    <subcellularLocation>
        <location evidence="1">Nucleus</location>
    </subcellularLocation>
</comment>
<evidence type="ECO:0000259" key="4">
    <source>
        <dbReference type="PROSITE" id="PS50048"/>
    </source>
</evidence>
<evidence type="ECO:0000313" key="5">
    <source>
        <dbReference type="EMBL" id="CEG04648.1"/>
    </source>
</evidence>
<dbReference type="EMBL" id="CBMI010001757">
    <property type="protein sequence ID" value="CEG04648.1"/>
    <property type="molecule type" value="Genomic_DNA"/>
</dbReference>
<dbReference type="PANTHER" id="PTHR31001">
    <property type="entry name" value="UNCHARACTERIZED TRANSCRIPTIONAL REGULATORY PROTEIN"/>
    <property type="match status" value="1"/>
</dbReference>
<dbReference type="PROSITE" id="PS00463">
    <property type="entry name" value="ZN2_CY6_FUNGAL_1"/>
    <property type="match status" value="1"/>
</dbReference>
<dbReference type="AlphaFoldDB" id="A0A090MBY5"/>
<dbReference type="GO" id="GO:0008270">
    <property type="term" value="F:zinc ion binding"/>
    <property type="evidence" value="ECO:0007669"/>
    <property type="project" value="InterPro"/>
</dbReference>
<dbReference type="PANTHER" id="PTHR31001:SF40">
    <property type="entry name" value="ZN(II)2CYS6 TRANSCRIPTION FACTOR (EUROFUNG)"/>
    <property type="match status" value="1"/>
</dbReference>
<feature type="compositionally biased region" description="Polar residues" evidence="3">
    <location>
        <begin position="91"/>
        <end position="107"/>
    </location>
</feature>
<dbReference type="PROSITE" id="PS50048">
    <property type="entry name" value="ZN2_CY6_FUNGAL_2"/>
    <property type="match status" value="1"/>
</dbReference>
<dbReference type="GO" id="GO:0000981">
    <property type="term" value="F:DNA-binding transcription factor activity, RNA polymerase II-specific"/>
    <property type="evidence" value="ECO:0007669"/>
    <property type="project" value="InterPro"/>
</dbReference>
<dbReference type="SMART" id="SM00066">
    <property type="entry name" value="GAL4"/>
    <property type="match status" value="1"/>
</dbReference>
<dbReference type="Gene3D" id="4.10.240.10">
    <property type="entry name" value="Zn(2)-C6 fungal-type DNA-binding domain"/>
    <property type="match status" value="1"/>
</dbReference>
<reference evidence="5" key="1">
    <citation type="submission" date="2013-05" db="EMBL/GenBank/DDBJ databases">
        <title>Draft genome sequences of six wheat associated Fusarium spp. isolates.</title>
        <authorList>
            <person name="Moolhuijzen P.M."/>
            <person name="Manners J.M."/>
            <person name="Wilcox S."/>
            <person name="Bellgard M.I."/>
            <person name="Gardiner D.M."/>
        </authorList>
    </citation>
    <scope>NUCLEOTIDE SEQUENCE</scope>
    <source>
        <strain evidence="5">CS3069</strain>
    </source>
</reference>
<organism evidence="5">
    <name type="scientific">Fusarium clavum</name>
    <dbReference type="NCBI Taxonomy" id="2594811"/>
    <lineage>
        <taxon>Eukaryota</taxon>
        <taxon>Fungi</taxon>
        <taxon>Dikarya</taxon>
        <taxon>Ascomycota</taxon>
        <taxon>Pezizomycotina</taxon>
        <taxon>Sordariomycetes</taxon>
        <taxon>Hypocreomycetidae</taxon>
        <taxon>Hypocreales</taxon>
        <taxon>Nectriaceae</taxon>
        <taxon>Fusarium</taxon>
        <taxon>Fusarium incarnatum-equiseti species complex</taxon>
    </lineage>
</organism>
<dbReference type="GO" id="GO:0005634">
    <property type="term" value="C:nucleus"/>
    <property type="evidence" value="ECO:0007669"/>
    <property type="project" value="UniProtKB-SubCell"/>
</dbReference>
<dbReference type="InterPro" id="IPR050613">
    <property type="entry name" value="Sec_Metabolite_Reg"/>
</dbReference>
<evidence type="ECO:0000256" key="3">
    <source>
        <dbReference type="SAM" id="MobiDB-lite"/>
    </source>
</evidence>
<name>A0A090MBY5_9HYPO</name>
<dbReference type="Pfam" id="PF00172">
    <property type="entry name" value="Zn_clus"/>
    <property type="match status" value="1"/>
</dbReference>
<keyword evidence="2" id="KW-0539">Nucleus</keyword>
<evidence type="ECO:0000256" key="1">
    <source>
        <dbReference type="ARBA" id="ARBA00004123"/>
    </source>
</evidence>
<feature type="domain" description="Zn(2)-C6 fungal-type" evidence="4">
    <location>
        <begin position="28"/>
        <end position="59"/>
    </location>
</feature>
<dbReference type="CDD" id="cd00067">
    <property type="entry name" value="GAL4"/>
    <property type="match status" value="1"/>
</dbReference>
<feature type="region of interest" description="Disordered" evidence="3">
    <location>
        <begin position="87"/>
        <end position="107"/>
    </location>
</feature>
<feature type="region of interest" description="Disordered" evidence="3">
    <location>
        <begin position="1"/>
        <end position="24"/>
    </location>
</feature>
<dbReference type="InterPro" id="IPR001138">
    <property type="entry name" value="Zn2Cys6_DnaBD"/>
</dbReference>
<sequence>MDLESSPNDNEKSSTSEARQKRTRVLLSCAPCRNSKLKCDREQPCNQCDKKGRASQCAYAPKPERKRPVKGMSARLKRLEGMVREMMDSESAVQTAGSNPGNNSQVANGVTGPEVQGHVVKGNKTTTYVGATHCMAMLEDVGILSRSRTSLACTDNDTDRRSEVLL</sequence>